<feature type="transmembrane region" description="Helical" evidence="1">
    <location>
        <begin position="6"/>
        <end position="26"/>
    </location>
</feature>
<protein>
    <submittedName>
        <fullName evidence="2">Uncharacterized protein</fullName>
    </submittedName>
</protein>
<evidence type="ECO:0000256" key="1">
    <source>
        <dbReference type="SAM" id="Phobius"/>
    </source>
</evidence>
<comment type="caution">
    <text evidence="2">The sequence shown here is derived from an EMBL/GenBank/DDBJ whole genome shotgun (WGS) entry which is preliminary data.</text>
</comment>
<proteinExistence type="predicted"/>
<keyword evidence="1" id="KW-0812">Transmembrane</keyword>
<reference evidence="2 3" key="1">
    <citation type="submission" date="2018-01" db="EMBL/GenBank/DDBJ databases">
        <title>Genomic Encyclopedia of Type Strains, Phase I: the one thousand microbial genomes (KMG-I) project.</title>
        <authorList>
            <person name="Goeker M."/>
        </authorList>
    </citation>
    <scope>NUCLEOTIDE SEQUENCE [LARGE SCALE GENOMIC DNA]</scope>
    <source>
        <strain evidence="2 3">DSM 17960</strain>
    </source>
</reference>
<keyword evidence="1" id="KW-0472">Membrane</keyword>
<organism evidence="2 3">
    <name type="scientific">Flavobacterium croceum DSM 17960</name>
    <dbReference type="NCBI Taxonomy" id="1121886"/>
    <lineage>
        <taxon>Bacteria</taxon>
        <taxon>Pseudomonadati</taxon>
        <taxon>Bacteroidota</taxon>
        <taxon>Flavobacteriia</taxon>
        <taxon>Flavobacteriales</taxon>
        <taxon>Flavobacteriaceae</taxon>
        <taxon>Flavobacterium</taxon>
    </lineage>
</organism>
<dbReference type="Proteomes" id="UP000237056">
    <property type="component" value="Unassembled WGS sequence"/>
</dbReference>
<gene>
    <name evidence="2" type="ORF">Q361_1682</name>
</gene>
<evidence type="ECO:0000313" key="2">
    <source>
        <dbReference type="EMBL" id="POS00544.1"/>
    </source>
</evidence>
<feature type="transmembrane region" description="Helical" evidence="1">
    <location>
        <begin position="38"/>
        <end position="56"/>
    </location>
</feature>
<accession>A0A2S4N476</accession>
<keyword evidence="1" id="KW-1133">Transmembrane helix</keyword>
<keyword evidence="3" id="KW-1185">Reference proteome</keyword>
<dbReference type="EMBL" id="PQNY01000068">
    <property type="protein sequence ID" value="POS00544.1"/>
    <property type="molecule type" value="Genomic_DNA"/>
</dbReference>
<evidence type="ECO:0000313" key="3">
    <source>
        <dbReference type="Proteomes" id="UP000237056"/>
    </source>
</evidence>
<dbReference type="OrthoDB" id="1442927at2"/>
<dbReference type="AlphaFoldDB" id="A0A2S4N476"/>
<sequence>MKELIILTVISGLAFLLFLVTLILGLTKKNKKLKLTSLLLFFAFIGLTAWTGFKFVSKTYNKVTETLRPRTGDEIYDALFDKRKTDCIKILNFQDQVVPKIDYAIWLHFETCPDELKRILSLHDFKTEIVSTKGWNTDGPLANENWFKPETLGDSILVFTYNKDEYGNGQYIYSSIDSTKVFLKDILD</sequence>
<name>A0A2S4N476_9FLAO</name>